<dbReference type="Proteomes" id="UP000054976">
    <property type="component" value="Unassembled WGS sequence"/>
</dbReference>
<dbReference type="Pfam" id="PF20139">
    <property type="entry name" value="DUF6529"/>
    <property type="match status" value="1"/>
</dbReference>
<dbReference type="GO" id="GO:0020037">
    <property type="term" value="F:heme binding"/>
    <property type="evidence" value="ECO:0007669"/>
    <property type="project" value="InterPro"/>
</dbReference>
<keyword evidence="5" id="KW-0812">Transmembrane</keyword>
<keyword evidence="3 4" id="KW-0408">Iron</keyword>
<comment type="caution">
    <text evidence="7">The sequence shown here is derived from an EMBL/GenBank/DDBJ whole genome shotgun (WGS) entry which is preliminary data.</text>
</comment>
<dbReference type="EMBL" id="BCNO01000001">
    <property type="protein sequence ID" value="GAQ94340.1"/>
    <property type="molecule type" value="Genomic_DNA"/>
</dbReference>
<feature type="transmembrane region" description="Helical" evidence="5">
    <location>
        <begin position="82"/>
        <end position="101"/>
    </location>
</feature>
<sequence length="242" mass="27703">MLNFDMLLKLSISLILIILSFIATYTMFEIFGKTEGRKNMDILKKIHRINGRLFFMIFLFGAIACIYMLSQSKAELTPRATLHAFSAVAIFLLFSLKILFIKYYRQFYSYAKLMGVLIVLLTFNLLAFSTGYSLVTGQSDRAISTKEANVETIASKDGNVENGKRLFSQLCSSCHYTDRRDFRRAAPGLKGLFKEKTLPVSKRPVTDENVTLQIKNPYRYMPSFNDLTDAQIRDIISYLKTL</sequence>
<keyword evidence="8" id="KW-1185">Reference proteome</keyword>
<dbReference type="PROSITE" id="PS51007">
    <property type="entry name" value="CYTC"/>
    <property type="match status" value="1"/>
</dbReference>
<dbReference type="InterPro" id="IPR036909">
    <property type="entry name" value="Cyt_c-like_dom_sf"/>
</dbReference>
<keyword evidence="1 4" id="KW-0349">Heme</keyword>
<keyword evidence="5" id="KW-1133">Transmembrane helix</keyword>
<name>A0A0U9HN96_9BACT</name>
<feature type="transmembrane region" description="Helical" evidence="5">
    <location>
        <begin position="6"/>
        <end position="28"/>
    </location>
</feature>
<protein>
    <submittedName>
        <fullName evidence="7">Cytochrome c2</fullName>
    </submittedName>
</protein>
<gene>
    <name evidence="7" type="ORF">TAGGR_1520</name>
</gene>
<feature type="transmembrane region" description="Helical" evidence="5">
    <location>
        <begin position="49"/>
        <end position="70"/>
    </location>
</feature>
<feature type="domain" description="Cytochrome c" evidence="6">
    <location>
        <begin position="158"/>
        <end position="242"/>
    </location>
</feature>
<accession>A0A0U9HN96</accession>
<dbReference type="GO" id="GO:0046872">
    <property type="term" value="F:metal ion binding"/>
    <property type="evidence" value="ECO:0007669"/>
    <property type="project" value="UniProtKB-KW"/>
</dbReference>
<keyword evidence="2 4" id="KW-0479">Metal-binding</keyword>
<dbReference type="SUPFAM" id="SSF46626">
    <property type="entry name" value="Cytochrome c"/>
    <property type="match status" value="1"/>
</dbReference>
<feature type="transmembrane region" description="Helical" evidence="5">
    <location>
        <begin position="113"/>
        <end position="135"/>
    </location>
</feature>
<reference evidence="8" key="1">
    <citation type="submission" date="2016-01" db="EMBL/GenBank/DDBJ databases">
        <title>Draft genome sequence of Thermodesulfovibrio aggregans strain TGE-P1.</title>
        <authorList>
            <person name="Sekiguchi Y."/>
            <person name="Ohashi A."/>
            <person name="Matsuura N."/>
            <person name="Tourlousse M.D."/>
        </authorList>
    </citation>
    <scope>NUCLEOTIDE SEQUENCE [LARGE SCALE GENOMIC DNA]</scope>
    <source>
        <strain evidence="8">TGE-P1</strain>
    </source>
</reference>
<dbReference type="STRING" id="86166.TAGGR_1520"/>
<evidence type="ECO:0000256" key="5">
    <source>
        <dbReference type="SAM" id="Phobius"/>
    </source>
</evidence>
<evidence type="ECO:0000256" key="2">
    <source>
        <dbReference type="ARBA" id="ARBA00022723"/>
    </source>
</evidence>
<dbReference type="GO" id="GO:0009055">
    <property type="term" value="F:electron transfer activity"/>
    <property type="evidence" value="ECO:0007669"/>
    <property type="project" value="InterPro"/>
</dbReference>
<evidence type="ECO:0000256" key="4">
    <source>
        <dbReference type="PROSITE-ProRule" id="PRU00433"/>
    </source>
</evidence>
<evidence type="ECO:0000313" key="8">
    <source>
        <dbReference type="Proteomes" id="UP000054976"/>
    </source>
</evidence>
<dbReference type="AlphaFoldDB" id="A0A0U9HN96"/>
<evidence type="ECO:0000256" key="1">
    <source>
        <dbReference type="ARBA" id="ARBA00022617"/>
    </source>
</evidence>
<dbReference type="InterPro" id="IPR009056">
    <property type="entry name" value="Cyt_c-like_dom"/>
</dbReference>
<dbReference type="Pfam" id="PF00034">
    <property type="entry name" value="Cytochrom_C"/>
    <property type="match status" value="1"/>
</dbReference>
<evidence type="ECO:0000313" key="7">
    <source>
        <dbReference type="EMBL" id="GAQ94340.1"/>
    </source>
</evidence>
<organism evidence="7 8">
    <name type="scientific">Thermodesulfovibrio aggregans</name>
    <dbReference type="NCBI Taxonomy" id="86166"/>
    <lineage>
        <taxon>Bacteria</taxon>
        <taxon>Pseudomonadati</taxon>
        <taxon>Nitrospirota</taxon>
        <taxon>Thermodesulfovibrionia</taxon>
        <taxon>Thermodesulfovibrionales</taxon>
        <taxon>Thermodesulfovibrionaceae</taxon>
        <taxon>Thermodesulfovibrio</taxon>
    </lineage>
</organism>
<dbReference type="InterPro" id="IPR045382">
    <property type="entry name" value="DUF6529"/>
</dbReference>
<keyword evidence="5" id="KW-0472">Membrane</keyword>
<dbReference type="Gene3D" id="1.10.760.10">
    <property type="entry name" value="Cytochrome c-like domain"/>
    <property type="match status" value="1"/>
</dbReference>
<proteinExistence type="predicted"/>
<evidence type="ECO:0000256" key="3">
    <source>
        <dbReference type="ARBA" id="ARBA00023004"/>
    </source>
</evidence>
<evidence type="ECO:0000259" key="6">
    <source>
        <dbReference type="PROSITE" id="PS51007"/>
    </source>
</evidence>